<sequence length="203" mass="21512">MTVASLLVFAGALLIAAGSPGPSIAALVARVLAKGARDVLPFLAAMWIGEAVWLSFAVAGLAAIAETFHWMFVAIKWAGVGYLLFLAWKMWSAEPTVPGDSLPETRSASKMFLAGLTITLGNPKIMMFYVALLPSIIDLGSVTFVGWTELVATMFVVLVVIDLAWVLMAAKARQFLKSRRAVRVVNRASAGTMAGAAVAIATR</sequence>
<dbReference type="InterPro" id="IPR001123">
    <property type="entry name" value="LeuE-type"/>
</dbReference>
<name>A0A2A6M1V8_RHIFR</name>
<dbReference type="GO" id="GO:0005886">
    <property type="term" value="C:plasma membrane"/>
    <property type="evidence" value="ECO:0007669"/>
    <property type="project" value="UniProtKB-SubCell"/>
</dbReference>
<accession>A0A2A6M1V8</accession>
<feature type="transmembrane region" description="Helical" evidence="6">
    <location>
        <begin position="144"/>
        <end position="168"/>
    </location>
</feature>
<feature type="transmembrane region" description="Helical" evidence="6">
    <location>
        <begin position="111"/>
        <end position="132"/>
    </location>
</feature>
<evidence type="ECO:0000256" key="6">
    <source>
        <dbReference type="SAM" id="Phobius"/>
    </source>
</evidence>
<reference evidence="7 8" key="1">
    <citation type="submission" date="2017-09" db="EMBL/GenBank/DDBJ databases">
        <title>Comparative genomics of rhizobia isolated from Phaseolus vulgaris in China.</title>
        <authorList>
            <person name="Tong W."/>
        </authorList>
    </citation>
    <scope>NUCLEOTIDE SEQUENCE [LARGE SCALE GENOMIC DNA]</scope>
    <source>
        <strain evidence="7 8">PCH1</strain>
    </source>
</reference>
<evidence type="ECO:0000256" key="5">
    <source>
        <dbReference type="ARBA" id="ARBA00023136"/>
    </source>
</evidence>
<feature type="transmembrane region" description="Helical" evidence="6">
    <location>
        <begin position="71"/>
        <end position="91"/>
    </location>
</feature>
<protein>
    <submittedName>
        <fullName evidence="7">LysE family translocator</fullName>
    </submittedName>
</protein>
<dbReference type="EMBL" id="NWTC01000005">
    <property type="protein sequence ID" value="PDT48492.1"/>
    <property type="molecule type" value="Genomic_DNA"/>
</dbReference>
<keyword evidence="3 6" id="KW-0812">Transmembrane</keyword>
<comment type="subcellular location">
    <subcellularLocation>
        <location evidence="1">Cell membrane</location>
        <topology evidence="1">Multi-pass membrane protein</topology>
    </subcellularLocation>
</comment>
<dbReference type="AlphaFoldDB" id="A0A2A6M1V8"/>
<comment type="caution">
    <text evidence="7">The sequence shown here is derived from an EMBL/GenBank/DDBJ whole genome shotgun (WGS) entry which is preliminary data.</text>
</comment>
<feature type="transmembrane region" description="Helical" evidence="6">
    <location>
        <begin position="43"/>
        <end position="64"/>
    </location>
</feature>
<dbReference type="PANTHER" id="PTHR30086">
    <property type="entry name" value="ARGININE EXPORTER PROTEIN ARGO"/>
    <property type="match status" value="1"/>
</dbReference>
<dbReference type="Proteomes" id="UP000220353">
    <property type="component" value="Unassembled WGS sequence"/>
</dbReference>
<evidence type="ECO:0000256" key="4">
    <source>
        <dbReference type="ARBA" id="ARBA00022989"/>
    </source>
</evidence>
<organism evidence="7 8">
    <name type="scientific">Rhizobium fredii</name>
    <name type="common">Sinorhizobium fredii</name>
    <dbReference type="NCBI Taxonomy" id="380"/>
    <lineage>
        <taxon>Bacteria</taxon>
        <taxon>Pseudomonadati</taxon>
        <taxon>Pseudomonadota</taxon>
        <taxon>Alphaproteobacteria</taxon>
        <taxon>Hyphomicrobiales</taxon>
        <taxon>Rhizobiaceae</taxon>
        <taxon>Sinorhizobium/Ensifer group</taxon>
        <taxon>Sinorhizobium</taxon>
    </lineage>
</organism>
<keyword evidence="5 6" id="KW-0472">Membrane</keyword>
<dbReference type="GO" id="GO:0015171">
    <property type="term" value="F:amino acid transmembrane transporter activity"/>
    <property type="evidence" value="ECO:0007669"/>
    <property type="project" value="TreeGrafter"/>
</dbReference>
<evidence type="ECO:0000256" key="3">
    <source>
        <dbReference type="ARBA" id="ARBA00022692"/>
    </source>
</evidence>
<evidence type="ECO:0000256" key="1">
    <source>
        <dbReference type="ARBA" id="ARBA00004651"/>
    </source>
</evidence>
<evidence type="ECO:0000313" key="7">
    <source>
        <dbReference type="EMBL" id="PDT48492.1"/>
    </source>
</evidence>
<dbReference type="Pfam" id="PF01810">
    <property type="entry name" value="LysE"/>
    <property type="match status" value="1"/>
</dbReference>
<keyword evidence="2" id="KW-1003">Cell membrane</keyword>
<gene>
    <name evidence="7" type="ORF">CO661_08455</name>
</gene>
<keyword evidence="4 6" id="KW-1133">Transmembrane helix</keyword>
<dbReference type="PANTHER" id="PTHR30086:SF20">
    <property type="entry name" value="ARGININE EXPORTER PROTEIN ARGO-RELATED"/>
    <property type="match status" value="1"/>
</dbReference>
<dbReference type="RefSeq" id="WP_037432730.1">
    <property type="nucleotide sequence ID" value="NZ_NWTC01000005.1"/>
</dbReference>
<proteinExistence type="predicted"/>
<evidence type="ECO:0000313" key="8">
    <source>
        <dbReference type="Proteomes" id="UP000220353"/>
    </source>
</evidence>
<evidence type="ECO:0000256" key="2">
    <source>
        <dbReference type="ARBA" id="ARBA00022475"/>
    </source>
</evidence>